<sequence length="268" mass="31230">MKWAGGKRQLLPILLKYSPAKFNTYYEPFIGGAALLISLYSLNKIKSAVVSDTNKDLYNLYKTMKENPLKLIAALKDLKFKNNREDYYEARSLFNSTEDPVKRSALLIYLNRHGYNGLYRVNSENKFNVPFGRYSNPRMPSSENIMAFSNILKSCTILNLDFEMAVSHATRGDFVYFDPPYMPLNRTSYFTEYTNSGFDEKDQERLFRVYYELSKRGVYVMESNSSTEFIKELYKDFCIIEVDAKRNINSIGNRRNGIKELIITNYDV</sequence>
<dbReference type="InParanoid" id="Q9HKF7"/>
<dbReference type="GO" id="GO:0032259">
    <property type="term" value="P:methylation"/>
    <property type="evidence" value="ECO:0007669"/>
    <property type="project" value="UniProtKB-KW"/>
</dbReference>
<evidence type="ECO:0000256" key="4">
    <source>
        <dbReference type="ARBA" id="ARBA00022679"/>
    </source>
</evidence>
<organism evidence="7 8">
    <name type="scientific">Thermoplasma acidophilum (strain ATCC 25905 / DSM 1728 / JCM 9062 / NBRC 15155 / AMRC-C165)</name>
    <dbReference type="NCBI Taxonomy" id="273075"/>
    <lineage>
        <taxon>Archaea</taxon>
        <taxon>Methanobacteriati</taxon>
        <taxon>Thermoplasmatota</taxon>
        <taxon>Thermoplasmata</taxon>
        <taxon>Thermoplasmatales</taxon>
        <taxon>Thermoplasmataceae</taxon>
        <taxon>Thermoplasma</taxon>
    </lineage>
</organism>
<dbReference type="eggNOG" id="arCOG03416">
    <property type="taxonomic scope" value="Archaea"/>
</dbReference>
<dbReference type="PROSITE" id="PS00092">
    <property type="entry name" value="N6_MTASE"/>
    <property type="match status" value="1"/>
</dbReference>
<dbReference type="InterPro" id="IPR023095">
    <property type="entry name" value="Ade_MeTrfase_dom_2"/>
</dbReference>
<keyword evidence="4" id="KW-0808">Transferase</keyword>
<dbReference type="Proteomes" id="UP000001024">
    <property type="component" value="Chromosome"/>
</dbReference>
<evidence type="ECO:0000256" key="3">
    <source>
        <dbReference type="ARBA" id="ARBA00022603"/>
    </source>
</evidence>
<dbReference type="InterPro" id="IPR012263">
    <property type="entry name" value="M_m6A_EcoRV"/>
</dbReference>
<dbReference type="GO" id="GO:0009307">
    <property type="term" value="P:DNA restriction-modification system"/>
    <property type="evidence" value="ECO:0007669"/>
    <property type="project" value="InterPro"/>
</dbReference>
<dbReference type="SUPFAM" id="SSF53335">
    <property type="entry name" value="S-adenosyl-L-methionine-dependent methyltransferases"/>
    <property type="match status" value="1"/>
</dbReference>
<dbReference type="EMBL" id="AL445064">
    <property type="protein sequence ID" value="CAC11782.1"/>
    <property type="molecule type" value="Genomic_DNA"/>
</dbReference>
<name>Q9HKF7_THEAC</name>
<evidence type="ECO:0000256" key="2">
    <source>
        <dbReference type="ARBA" id="ARBA00011900"/>
    </source>
</evidence>
<dbReference type="KEGG" id="tac:Ta0644"/>
<keyword evidence="5" id="KW-0949">S-adenosyl-L-methionine</keyword>
<gene>
    <name evidence="7" type="ordered locus">Ta0644</name>
</gene>
<reference evidence="7 8" key="1">
    <citation type="journal article" date="2000" name="Nature">
        <title>The genome sequence of the thermoacidophilic scavenger Thermoplasma acidophilum.</title>
        <authorList>
            <person name="Ruepp A."/>
            <person name="Graml W."/>
            <person name="Santos-Martinez M.L."/>
            <person name="Koretke K.K."/>
            <person name="Volker C."/>
            <person name="Mewes H.W."/>
            <person name="Frishman D."/>
            <person name="Stocker S."/>
            <person name="Lupas A.N."/>
            <person name="Baumeister W."/>
        </authorList>
    </citation>
    <scope>NUCLEOTIDE SEQUENCE [LARGE SCALE GENOMIC DNA]</scope>
    <source>
        <strain evidence="8">ATCC 25905 / DSM 1728 / JCM 9062 / NBRC 15155 / AMRC-C165</strain>
    </source>
</reference>
<protein>
    <recommendedName>
        <fullName evidence="2">site-specific DNA-methyltransferase (adenine-specific)</fullName>
        <ecNumber evidence="2">2.1.1.72</ecNumber>
    </recommendedName>
</protein>
<evidence type="ECO:0000313" key="7">
    <source>
        <dbReference type="EMBL" id="CAC11782.1"/>
    </source>
</evidence>
<dbReference type="Gene3D" id="1.10.1020.10">
    <property type="entry name" value="Adenine-specific Methyltransferase, Domain 2"/>
    <property type="match status" value="1"/>
</dbReference>
<dbReference type="EnsemblBacteria" id="CAC11782">
    <property type="protein sequence ID" value="CAC11782"/>
    <property type="gene ID" value="CAC11782"/>
</dbReference>
<keyword evidence="8" id="KW-1185">Reference proteome</keyword>
<dbReference type="GO" id="GO:0043565">
    <property type="term" value="F:sequence-specific DNA binding"/>
    <property type="evidence" value="ECO:0007669"/>
    <property type="project" value="TreeGrafter"/>
</dbReference>
<evidence type="ECO:0000256" key="5">
    <source>
        <dbReference type="ARBA" id="ARBA00022691"/>
    </source>
</evidence>
<dbReference type="PRINTS" id="PR00505">
    <property type="entry name" value="D12N6MTFRASE"/>
</dbReference>
<comment type="similarity">
    <text evidence="1">Belongs to the N(4)/N(6)-methyltransferase family.</text>
</comment>
<dbReference type="REBASE" id="4819">
    <property type="entry name" value="M.ThaII"/>
</dbReference>
<dbReference type="AlphaFoldDB" id="Q9HKF7"/>
<dbReference type="PANTHER" id="PTHR30481">
    <property type="entry name" value="DNA ADENINE METHYLASE"/>
    <property type="match status" value="1"/>
</dbReference>
<dbReference type="PANTHER" id="PTHR30481:SF3">
    <property type="entry name" value="DNA ADENINE METHYLASE"/>
    <property type="match status" value="1"/>
</dbReference>
<proteinExistence type="inferred from homology"/>
<evidence type="ECO:0000313" key="8">
    <source>
        <dbReference type="Proteomes" id="UP000001024"/>
    </source>
</evidence>
<dbReference type="GO" id="GO:0006298">
    <property type="term" value="P:mismatch repair"/>
    <property type="evidence" value="ECO:0007669"/>
    <property type="project" value="TreeGrafter"/>
</dbReference>
<dbReference type="GO" id="GO:1904047">
    <property type="term" value="F:S-adenosyl-L-methionine binding"/>
    <property type="evidence" value="ECO:0007669"/>
    <property type="project" value="TreeGrafter"/>
</dbReference>
<dbReference type="STRING" id="273075.gene:9571864"/>
<evidence type="ECO:0000256" key="1">
    <source>
        <dbReference type="ARBA" id="ARBA00006594"/>
    </source>
</evidence>
<dbReference type="PaxDb" id="273075-Ta0644m"/>
<dbReference type="EC" id="2.1.1.72" evidence="2"/>
<dbReference type="HOGENOM" id="CLU_063430_0_0_2"/>
<evidence type="ECO:0000256" key="6">
    <source>
        <dbReference type="ARBA" id="ARBA00047942"/>
    </source>
</evidence>
<dbReference type="InterPro" id="IPR002052">
    <property type="entry name" value="DNA_methylase_N6_adenine_CS"/>
</dbReference>
<dbReference type="PIRSF" id="PIRSF000398">
    <property type="entry name" value="M_m6A_EcoRV"/>
    <property type="match status" value="1"/>
</dbReference>
<dbReference type="InterPro" id="IPR029063">
    <property type="entry name" value="SAM-dependent_MTases_sf"/>
</dbReference>
<accession>Q9HKF7</accession>
<dbReference type="InterPro" id="IPR012327">
    <property type="entry name" value="MeTrfase_D12"/>
</dbReference>
<comment type="catalytic activity">
    <reaction evidence="6">
        <text>a 2'-deoxyadenosine in DNA + S-adenosyl-L-methionine = an N(6)-methyl-2'-deoxyadenosine in DNA + S-adenosyl-L-homocysteine + H(+)</text>
        <dbReference type="Rhea" id="RHEA:15197"/>
        <dbReference type="Rhea" id="RHEA-COMP:12418"/>
        <dbReference type="Rhea" id="RHEA-COMP:12419"/>
        <dbReference type="ChEBI" id="CHEBI:15378"/>
        <dbReference type="ChEBI" id="CHEBI:57856"/>
        <dbReference type="ChEBI" id="CHEBI:59789"/>
        <dbReference type="ChEBI" id="CHEBI:90615"/>
        <dbReference type="ChEBI" id="CHEBI:90616"/>
        <dbReference type="EC" id="2.1.1.72"/>
    </reaction>
</comment>
<dbReference type="Gene3D" id="3.40.50.150">
    <property type="entry name" value="Vaccinia Virus protein VP39"/>
    <property type="match status" value="1"/>
</dbReference>
<dbReference type="Pfam" id="PF02086">
    <property type="entry name" value="MethyltransfD12"/>
    <property type="match status" value="1"/>
</dbReference>
<keyword evidence="3" id="KW-0489">Methyltransferase</keyword>
<dbReference type="GO" id="GO:0009007">
    <property type="term" value="F:site-specific DNA-methyltransferase (adenine-specific) activity"/>
    <property type="evidence" value="ECO:0007669"/>
    <property type="project" value="UniProtKB-EC"/>
</dbReference>
<dbReference type="NCBIfam" id="TIGR00571">
    <property type="entry name" value="dam"/>
    <property type="match status" value="1"/>
</dbReference>